<proteinExistence type="predicted"/>
<evidence type="ECO:0000256" key="1">
    <source>
        <dbReference type="SAM" id="MobiDB-lite"/>
    </source>
</evidence>
<protein>
    <submittedName>
        <fullName evidence="2">GH3</fullName>
    </submittedName>
</protein>
<sequence length="90" mass="10134">MRPRRRHRPSHLPRQGADGDVRGPAAVHPAHCRRRPFAHPVRAPRLRVPHQLRHVGRRAQADAHHRGRAQPPSAAVQPPDASHEPVCPWA</sequence>
<organism evidence="2">
    <name type="scientific">Arundo donax</name>
    <name type="common">Giant reed</name>
    <name type="synonym">Donax arundinaceus</name>
    <dbReference type="NCBI Taxonomy" id="35708"/>
    <lineage>
        <taxon>Eukaryota</taxon>
        <taxon>Viridiplantae</taxon>
        <taxon>Streptophyta</taxon>
        <taxon>Embryophyta</taxon>
        <taxon>Tracheophyta</taxon>
        <taxon>Spermatophyta</taxon>
        <taxon>Magnoliopsida</taxon>
        <taxon>Liliopsida</taxon>
        <taxon>Poales</taxon>
        <taxon>Poaceae</taxon>
        <taxon>PACMAD clade</taxon>
        <taxon>Arundinoideae</taxon>
        <taxon>Arundineae</taxon>
        <taxon>Arundo</taxon>
    </lineage>
</organism>
<feature type="compositionally biased region" description="Basic residues" evidence="1">
    <location>
        <begin position="1"/>
        <end position="11"/>
    </location>
</feature>
<dbReference type="EMBL" id="GBRH01246415">
    <property type="protein sequence ID" value="JAD51480.1"/>
    <property type="molecule type" value="Transcribed_RNA"/>
</dbReference>
<evidence type="ECO:0000313" key="2">
    <source>
        <dbReference type="EMBL" id="JAD51480.1"/>
    </source>
</evidence>
<feature type="region of interest" description="Disordered" evidence="1">
    <location>
        <begin position="1"/>
        <end position="90"/>
    </location>
</feature>
<reference evidence="2" key="2">
    <citation type="journal article" date="2015" name="Data Brief">
        <title>Shoot transcriptome of the giant reed, Arundo donax.</title>
        <authorList>
            <person name="Barrero R.A."/>
            <person name="Guerrero F.D."/>
            <person name="Moolhuijzen P."/>
            <person name="Goolsby J.A."/>
            <person name="Tidwell J."/>
            <person name="Bellgard S.E."/>
            <person name="Bellgard M.I."/>
        </authorList>
    </citation>
    <scope>NUCLEOTIDE SEQUENCE</scope>
    <source>
        <tissue evidence="2">Shoot tissue taken approximately 20 cm above the soil surface</tissue>
    </source>
</reference>
<dbReference type="AlphaFoldDB" id="A0A0A9ARD0"/>
<accession>A0A0A9ARD0</accession>
<reference evidence="2" key="1">
    <citation type="submission" date="2014-09" db="EMBL/GenBank/DDBJ databases">
        <authorList>
            <person name="Magalhaes I.L.F."/>
            <person name="Oliveira U."/>
            <person name="Santos F.R."/>
            <person name="Vidigal T.H.D.A."/>
            <person name="Brescovit A.D."/>
            <person name="Santos A.J."/>
        </authorList>
    </citation>
    <scope>NUCLEOTIDE SEQUENCE</scope>
    <source>
        <tissue evidence="2">Shoot tissue taken approximately 20 cm above the soil surface</tissue>
    </source>
</reference>
<name>A0A0A9ARD0_ARUDO</name>
<feature type="compositionally biased region" description="Basic residues" evidence="1">
    <location>
        <begin position="30"/>
        <end position="57"/>
    </location>
</feature>